<proteinExistence type="predicted"/>
<organism evidence="1 2">
    <name type="scientific">Aureobasidium pullulans</name>
    <name type="common">Black yeast</name>
    <name type="synonym">Pullularia pullulans</name>
    <dbReference type="NCBI Taxonomy" id="5580"/>
    <lineage>
        <taxon>Eukaryota</taxon>
        <taxon>Fungi</taxon>
        <taxon>Dikarya</taxon>
        <taxon>Ascomycota</taxon>
        <taxon>Pezizomycotina</taxon>
        <taxon>Dothideomycetes</taxon>
        <taxon>Dothideomycetidae</taxon>
        <taxon>Dothideales</taxon>
        <taxon>Saccotheciaceae</taxon>
        <taxon>Aureobasidium</taxon>
    </lineage>
</organism>
<protein>
    <submittedName>
        <fullName evidence="1">Uncharacterized protein</fullName>
    </submittedName>
</protein>
<accession>A0A4S8YYJ9</accession>
<comment type="caution">
    <text evidence="1">The sequence shown here is derived from an EMBL/GenBank/DDBJ whole genome shotgun (WGS) entry which is preliminary data.</text>
</comment>
<name>A0A4S8YYJ9_AURPU</name>
<sequence length="427" mass="44528">MRPPSTSCVLFASHLISSILLFKMRTAIAAFPFFSLALGAVNWSAFESCVTESGTASVKSVSTSMSTTTVQQPDVVVKHTFHPQHLVTLRPFTKTWTRTFQETDTAVSTITVHLTHTELVPTSTIVNTYTQTHVSNIYTTVPAPAGFLPVSNTTNSGYPKAQSLSSSSIVVSSAASSTVSSKSSAAPSFTGTAAAGFNSTGSAPGGSLSGSASVDGSADLDARGLKNIKQFAHAVHCLKSVLVQKTVDTTITGTTQTSTLAQPTSTITVSTTSTTMVLPKFGRGKTVYTTAWTTVTKNYNAYSNKVVTAEVTSTVKAYAACQTNNVLSSVTSISGKAKYKTTVAGSAQQCCEQCQQSSNCVGSAYQALLPLGGRCLIYIADTCPAQSANSLQYTPSKLSFGSFTVSNGVCGYMFSAGGQVATHGHGW</sequence>
<gene>
    <name evidence="1" type="ORF">D6D20_05860</name>
</gene>
<dbReference type="AlphaFoldDB" id="A0A4S8YYJ9"/>
<evidence type="ECO:0000313" key="2">
    <source>
        <dbReference type="Proteomes" id="UP000310421"/>
    </source>
</evidence>
<evidence type="ECO:0000313" key="1">
    <source>
        <dbReference type="EMBL" id="THW60319.1"/>
    </source>
</evidence>
<dbReference type="Proteomes" id="UP000310421">
    <property type="component" value="Unassembled WGS sequence"/>
</dbReference>
<reference evidence="1 2" key="1">
    <citation type="submission" date="2018-10" db="EMBL/GenBank/DDBJ databases">
        <title>Fifty Aureobasidium pullulans genomes reveal a recombining polyextremotolerant generalist.</title>
        <authorList>
            <person name="Gostincar C."/>
            <person name="Turk M."/>
            <person name="Zajc J."/>
            <person name="Gunde-Cimerman N."/>
        </authorList>
    </citation>
    <scope>NUCLEOTIDE SEQUENCE [LARGE SCALE GENOMIC DNA]</scope>
    <source>
        <strain evidence="1 2">EXF-10751</strain>
    </source>
</reference>
<dbReference type="EMBL" id="QZAN01000063">
    <property type="protein sequence ID" value="THW60319.1"/>
    <property type="molecule type" value="Genomic_DNA"/>
</dbReference>